<protein>
    <recommendedName>
        <fullName evidence="2">DUF7815 domain-containing protein</fullName>
    </recommendedName>
</protein>
<dbReference type="InterPro" id="IPR056717">
    <property type="entry name" value="DUF7815"/>
</dbReference>
<dbReference type="Pfam" id="PF25122">
    <property type="entry name" value="DUF7815"/>
    <property type="match status" value="1"/>
</dbReference>
<dbReference type="OrthoDB" id="1904894at2759"/>
<evidence type="ECO:0000256" key="1">
    <source>
        <dbReference type="SAM" id="MobiDB-lite"/>
    </source>
</evidence>
<sequence>MDFDVPTDLINRAQIGFREGVGLSSFDPEETTLPSLPTLEACISTLDSSPSYLRCKFCKGKLLRGLQSLICIYCGENQKKDLHPDPISFNSSNGYRWLLQSLNLSGSGRVGSLAEGSGIHRGQSPAEDEVTLSDLLDLQISWQDKPKKPENSFDNKTSEHGSSLNVGTADLDSFFIESKRAIVSDASEEQPVTSKNDQNKAFGGQENLTLFQNVLPLETSVISSIDVSGDASSGWNAEFQSADTKIEDENSKSVDPFVGAEADLSVHMDAVFGQIKRLNNTKLNDDSVTAPSTGKDWIPDDLFANMSSATFPQAEQLESVAEAKDGLSGHQNDISSEGIDGDWFNDGIWQTSSANNAAVAQQADLLDLVAKHNEGSSQDKSNDSFTEGVSIDWFENTNWLKSTANNTATDKDENSFDIKPQVDAVSSPTLVNDLIQNDLLYNASSQVSSHTEKSEFDNSNKHYSDTTDWFQDSQWPFGASSATTMAASKDDDKFDEWNDFTSSTGNQGSFPDSWKQNSNENVIASEKISELNLFTSTTDPKEVDFGNFSQSDLFSGSSSNKNPNDTQEVYNIFSEVSTASRKNSNGEGGKKEDVEMVLSQMHDLSFMLKSELSVPSRPQGSS</sequence>
<dbReference type="OMA" id="DVGQHAS"/>
<dbReference type="PANTHER" id="PTHR36308:SF1">
    <property type="entry name" value="DENTIN SIALOPHOSPHOPROTEIN-RELATED"/>
    <property type="match status" value="1"/>
</dbReference>
<dbReference type="Proteomes" id="UP000243975">
    <property type="component" value="Unassembled WGS sequence"/>
</dbReference>
<name>A0A103XDY0_CYNCS</name>
<dbReference type="AlphaFoldDB" id="A0A103XDY0"/>
<gene>
    <name evidence="3" type="ORF">Ccrd_024216</name>
</gene>
<evidence type="ECO:0000313" key="4">
    <source>
        <dbReference type="Proteomes" id="UP000243975"/>
    </source>
</evidence>
<reference evidence="3 4" key="1">
    <citation type="journal article" date="2016" name="Sci. Rep.">
        <title>The genome sequence of the outbreeding globe artichoke constructed de novo incorporating a phase-aware low-pass sequencing strategy of F1 progeny.</title>
        <authorList>
            <person name="Scaglione D."/>
            <person name="Reyes-Chin-Wo S."/>
            <person name="Acquadro A."/>
            <person name="Froenicke L."/>
            <person name="Portis E."/>
            <person name="Beitel C."/>
            <person name="Tirone M."/>
            <person name="Mauro R."/>
            <person name="Lo Monaco A."/>
            <person name="Mauromicale G."/>
            <person name="Faccioli P."/>
            <person name="Cattivelli L."/>
            <person name="Rieseberg L."/>
            <person name="Michelmore R."/>
            <person name="Lanteri S."/>
        </authorList>
    </citation>
    <scope>NUCLEOTIDE SEQUENCE [LARGE SCALE GENOMIC DNA]</scope>
    <source>
        <strain evidence="3">2C</strain>
    </source>
</reference>
<keyword evidence="4" id="KW-1185">Reference proteome</keyword>
<feature type="region of interest" description="Disordered" evidence="1">
    <location>
        <begin position="145"/>
        <end position="164"/>
    </location>
</feature>
<proteinExistence type="predicted"/>
<feature type="domain" description="DUF7815" evidence="2">
    <location>
        <begin position="51"/>
        <end position="76"/>
    </location>
</feature>
<dbReference type="Gramene" id="KVH88963">
    <property type="protein sequence ID" value="KVH88963"/>
    <property type="gene ID" value="Ccrd_024216"/>
</dbReference>
<dbReference type="PANTHER" id="PTHR36308">
    <property type="entry name" value="DENTIN SIALOPHOSPHOPROTEIN-RELATED"/>
    <property type="match status" value="1"/>
</dbReference>
<accession>A0A103XDY0</accession>
<feature type="compositionally biased region" description="Basic and acidic residues" evidence="1">
    <location>
        <begin position="145"/>
        <end position="159"/>
    </location>
</feature>
<dbReference type="EMBL" id="LEKV01005323">
    <property type="protein sequence ID" value="KVH88963.1"/>
    <property type="molecule type" value="Genomic_DNA"/>
</dbReference>
<dbReference type="STRING" id="59895.A0A103XDY0"/>
<comment type="caution">
    <text evidence="3">The sequence shown here is derived from an EMBL/GenBank/DDBJ whole genome shotgun (WGS) entry which is preliminary data.</text>
</comment>
<evidence type="ECO:0000313" key="3">
    <source>
        <dbReference type="EMBL" id="KVH88963.1"/>
    </source>
</evidence>
<evidence type="ECO:0000259" key="2">
    <source>
        <dbReference type="Pfam" id="PF25122"/>
    </source>
</evidence>
<organism evidence="3 4">
    <name type="scientific">Cynara cardunculus var. scolymus</name>
    <name type="common">Globe artichoke</name>
    <name type="synonym">Cynara scolymus</name>
    <dbReference type="NCBI Taxonomy" id="59895"/>
    <lineage>
        <taxon>Eukaryota</taxon>
        <taxon>Viridiplantae</taxon>
        <taxon>Streptophyta</taxon>
        <taxon>Embryophyta</taxon>
        <taxon>Tracheophyta</taxon>
        <taxon>Spermatophyta</taxon>
        <taxon>Magnoliopsida</taxon>
        <taxon>eudicotyledons</taxon>
        <taxon>Gunneridae</taxon>
        <taxon>Pentapetalae</taxon>
        <taxon>asterids</taxon>
        <taxon>campanulids</taxon>
        <taxon>Asterales</taxon>
        <taxon>Asteraceae</taxon>
        <taxon>Carduoideae</taxon>
        <taxon>Cardueae</taxon>
        <taxon>Carduinae</taxon>
        <taxon>Cynara</taxon>
    </lineage>
</organism>